<name>A0A317DZG6_9PROT</name>
<evidence type="ECO:0000256" key="7">
    <source>
        <dbReference type="ARBA" id="ARBA00023285"/>
    </source>
</evidence>
<feature type="domain" description="Peptidase M20 dimerisation" evidence="8">
    <location>
        <begin position="206"/>
        <end position="317"/>
    </location>
</feature>
<dbReference type="Pfam" id="PF01546">
    <property type="entry name" value="Peptidase_M20"/>
    <property type="match status" value="1"/>
</dbReference>
<keyword evidence="6" id="KW-0862">Zinc</keyword>
<dbReference type="GO" id="GO:0008777">
    <property type="term" value="F:acetylornithine deacetylase activity"/>
    <property type="evidence" value="ECO:0007669"/>
    <property type="project" value="UniProtKB-EC"/>
</dbReference>
<dbReference type="InterPro" id="IPR050072">
    <property type="entry name" value="Peptidase_M20A"/>
</dbReference>
<dbReference type="InterPro" id="IPR033687">
    <property type="entry name" value="YodQ-like"/>
</dbReference>
<evidence type="ECO:0000256" key="4">
    <source>
        <dbReference type="ARBA" id="ARBA00022723"/>
    </source>
</evidence>
<evidence type="ECO:0000259" key="8">
    <source>
        <dbReference type="Pfam" id="PF07687"/>
    </source>
</evidence>
<accession>A0A317DZG6</accession>
<dbReference type="EMBL" id="QGLF01000004">
    <property type="protein sequence ID" value="PWR19604.1"/>
    <property type="molecule type" value="Genomic_DNA"/>
</dbReference>
<dbReference type="EC" id="3.5.1.16" evidence="9"/>
<dbReference type="RefSeq" id="WP_109921778.1">
    <property type="nucleotide sequence ID" value="NZ_QGLF01000004.1"/>
</dbReference>
<evidence type="ECO:0000313" key="10">
    <source>
        <dbReference type="Proteomes" id="UP000246077"/>
    </source>
</evidence>
<dbReference type="InterPro" id="IPR011650">
    <property type="entry name" value="Peptidase_M20_dimer"/>
</dbReference>
<organism evidence="9 10">
    <name type="scientific">Zavarzinia compransoris</name>
    <dbReference type="NCBI Taxonomy" id="1264899"/>
    <lineage>
        <taxon>Bacteria</taxon>
        <taxon>Pseudomonadati</taxon>
        <taxon>Pseudomonadota</taxon>
        <taxon>Alphaproteobacteria</taxon>
        <taxon>Rhodospirillales</taxon>
        <taxon>Zavarziniaceae</taxon>
        <taxon>Zavarzinia</taxon>
    </lineage>
</organism>
<dbReference type="NCBIfam" id="TIGR01910">
    <property type="entry name" value="DapE-ArgE"/>
    <property type="match status" value="1"/>
</dbReference>
<dbReference type="PANTHER" id="PTHR43808:SF25">
    <property type="entry name" value="PEPTIDASE M20 DIMERISATION DOMAIN-CONTAINING PROTEIN"/>
    <property type="match status" value="1"/>
</dbReference>
<proteinExistence type="inferred from homology"/>
<gene>
    <name evidence="9" type="ORF">DKG75_14120</name>
</gene>
<reference evidence="10" key="1">
    <citation type="submission" date="2018-05" db="EMBL/GenBank/DDBJ databases">
        <title>Zavarzinia sp. HR-AS.</title>
        <authorList>
            <person name="Lee Y."/>
            <person name="Jeon C.O."/>
        </authorList>
    </citation>
    <scope>NUCLEOTIDE SEQUENCE [LARGE SCALE GENOMIC DNA]</scope>
    <source>
        <strain evidence="10">DSM 1231</strain>
    </source>
</reference>
<keyword evidence="5 9" id="KW-0378">Hydrolase</keyword>
<dbReference type="SUPFAM" id="SSF53187">
    <property type="entry name" value="Zn-dependent exopeptidases"/>
    <property type="match status" value="1"/>
</dbReference>
<dbReference type="AlphaFoldDB" id="A0A317DZG6"/>
<dbReference type="Gene3D" id="3.40.630.10">
    <property type="entry name" value="Zn peptidases"/>
    <property type="match status" value="1"/>
</dbReference>
<evidence type="ECO:0000256" key="6">
    <source>
        <dbReference type="ARBA" id="ARBA00022833"/>
    </source>
</evidence>
<dbReference type="Pfam" id="PF07687">
    <property type="entry name" value="M20_dimer"/>
    <property type="match status" value="1"/>
</dbReference>
<comment type="caution">
    <text evidence="9">The sequence shown here is derived from an EMBL/GenBank/DDBJ whole genome shotgun (WGS) entry which is preliminary data.</text>
</comment>
<evidence type="ECO:0000313" key="9">
    <source>
        <dbReference type="EMBL" id="PWR19604.1"/>
    </source>
</evidence>
<evidence type="ECO:0000256" key="3">
    <source>
        <dbReference type="ARBA" id="ARBA00006247"/>
    </source>
</evidence>
<dbReference type="GO" id="GO:0046872">
    <property type="term" value="F:metal ion binding"/>
    <property type="evidence" value="ECO:0007669"/>
    <property type="project" value="UniProtKB-KW"/>
</dbReference>
<dbReference type="Proteomes" id="UP000246077">
    <property type="component" value="Unassembled WGS sequence"/>
</dbReference>
<dbReference type="PANTHER" id="PTHR43808">
    <property type="entry name" value="ACETYLORNITHINE DEACETYLASE"/>
    <property type="match status" value="1"/>
</dbReference>
<evidence type="ECO:0000256" key="2">
    <source>
        <dbReference type="ARBA" id="ARBA00001947"/>
    </source>
</evidence>
<evidence type="ECO:0000256" key="1">
    <source>
        <dbReference type="ARBA" id="ARBA00001941"/>
    </source>
</evidence>
<keyword evidence="10" id="KW-1185">Reference proteome</keyword>
<dbReference type="InterPro" id="IPR002933">
    <property type="entry name" value="Peptidase_M20"/>
</dbReference>
<dbReference type="InterPro" id="IPR036264">
    <property type="entry name" value="Bact_exopeptidase_dim_dom"/>
</dbReference>
<keyword evidence="7" id="KW-0170">Cobalt</keyword>
<dbReference type="NCBIfam" id="NF005306">
    <property type="entry name" value="PRK06837.1"/>
    <property type="match status" value="1"/>
</dbReference>
<comment type="cofactor">
    <cofactor evidence="1">
        <name>Co(2+)</name>
        <dbReference type="ChEBI" id="CHEBI:48828"/>
    </cofactor>
</comment>
<dbReference type="OrthoDB" id="9809784at2"/>
<protein>
    <submittedName>
        <fullName evidence="9">Acetylornithine deacetylase</fullName>
        <ecNumber evidence="9">3.5.1.16</ecNumber>
    </submittedName>
</protein>
<sequence>MTLDTGLVAEIRAAVRALQGAGLGHLSALVAADSTLGREAAAQDLMAARFSDLGLALDRFEVDPALIRDLPGFSPPVIEDYGGRENVVGLHRPHAQKGQSLILNGHIDVVPTGPADLWTGGPFVPRLDGDRLYGRGAGDMKAGIVAYTLAFEALRALGLQPAAPVILQSVIEEECTGNGALACLARGYRADAAIIPEPFDQSLLVAQLGVMWLTVEVVGRPAHVLDTAAGINAIEAAHALFGALRGLEAAWNEPGFRHACYGDHRHPVNFNLGRVEGGEWPSSVPCAARIDVRVGFYPGMTIAAVKQALEAAIAQAVATDPGLRGARVTVRYRGFQAEGCTIDPQDPLLEGLRRAHVQVSAKPLADLASTATTDARFFILYGDTPATCYGPTAGSIHGIDEWVSIPSMMEVAEVLALFMAAWCGLEQR</sequence>
<dbReference type="SUPFAM" id="SSF55031">
    <property type="entry name" value="Bacterial exopeptidase dimerisation domain"/>
    <property type="match status" value="1"/>
</dbReference>
<dbReference type="Gene3D" id="3.30.70.360">
    <property type="match status" value="1"/>
</dbReference>
<dbReference type="CDD" id="cd03895">
    <property type="entry name" value="M20_ArgE_DapE-like"/>
    <property type="match status" value="1"/>
</dbReference>
<keyword evidence="4" id="KW-0479">Metal-binding</keyword>
<comment type="cofactor">
    <cofactor evidence="2">
        <name>Zn(2+)</name>
        <dbReference type="ChEBI" id="CHEBI:29105"/>
    </cofactor>
</comment>
<comment type="similarity">
    <text evidence="3">Belongs to the peptidase M20A family.</text>
</comment>
<dbReference type="InterPro" id="IPR010182">
    <property type="entry name" value="ArgE/DapE"/>
</dbReference>
<evidence type="ECO:0000256" key="5">
    <source>
        <dbReference type="ARBA" id="ARBA00022801"/>
    </source>
</evidence>